<dbReference type="EMBL" id="JMQM01000001">
    <property type="protein sequence ID" value="KFB09797.1"/>
    <property type="molecule type" value="Genomic_DNA"/>
</dbReference>
<keyword evidence="7 8" id="KW-0472">Membrane</keyword>
<comment type="similarity">
    <text evidence="2 8">Belongs to the 4-toluene sulfonate uptake permease (TSUP) (TC 2.A.102) family.</text>
</comment>
<protein>
    <recommendedName>
        <fullName evidence="8">Probable membrane transporter protein</fullName>
    </recommendedName>
</protein>
<gene>
    <name evidence="9" type="ORF">EL18_00816</name>
</gene>
<feature type="transmembrane region" description="Helical" evidence="8">
    <location>
        <begin position="78"/>
        <end position="95"/>
    </location>
</feature>
<keyword evidence="6 8" id="KW-1133">Transmembrane helix</keyword>
<sequence length="250" mass="25993">MFDIATETVLLLALAAFFAGFVDAIAGGGGLITVPMLMLAGYTPVEALGTNKLQGIFGSGSSVISYASKGHVELKTQLPWALLSFLAAIGGALLATIIPGEWLRAALPVLLVLIALYFAFKPNLDDVDRARRISPALFGFTLVPLIGFYDGAFGPGTGSFFMLSFVAFAGYGVLKATAHTKLLNFASNVGGFAAFVAVGAVAWKIGLLMGACQFLGARCGAWLAMRNGARIIKPLLVTVCVALAGKLLVD</sequence>
<name>A0A084UA11_9HYPH</name>
<evidence type="ECO:0000313" key="10">
    <source>
        <dbReference type="Proteomes" id="UP000053675"/>
    </source>
</evidence>
<dbReference type="eggNOG" id="COG0730">
    <property type="taxonomic scope" value="Bacteria"/>
</dbReference>
<dbReference type="PATRIC" id="fig|472175.3.peg.828"/>
<evidence type="ECO:0000313" key="9">
    <source>
        <dbReference type="EMBL" id="KFB09797.1"/>
    </source>
</evidence>
<proteinExistence type="inferred from homology"/>
<reference evidence="9 10" key="1">
    <citation type="submission" date="2014-05" db="EMBL/GenBank/DDBJ databases">
        <title>Draft Genome Sequence of Nitratireductor basaltis Strain UMTGB225, A Marine Bacterium Isolated from Green Barrel Tunicate.</title>
        <authorList>
            <person name="Gan H.Y."/>
        </authorList>
    </citation>
    <scope>NUCLEOTIDE SEQUENCE [LARGE SCALE GENOMIC DNA]</scope>
    <source>
        <strain evidence="9 10">UMTGB225</strain>
    </source>
</reference>
<dbReference type="Proteomes" id="UP000053675">
    <property type="component" value="Unassembled WGS sequence"/>
</dbReference>
<keyword evidence="5 8" id="KW-0812">Transmembrane</keyword>
<dbReference type="GO" id="GO:0005886">
    <property type="term" value="C:plasma membrane"/>
    <property type="evidence" value="ECO:0007669"/>
    <property type="project" value="UniProtKB-SubCell"/>
</dbReference>
<dbReference type="PANTHER" id="PTHR30269:SF0">
    <property type="entry name" value="MEMBRANE TRANSPORTER PROTEIN YFCA-RELATED"/>
    <property type="match status" value="1"/>
</dbReference>
<feature type="transmembrane region" description="Helical" evidence="8">
    <location>
        <begin position="160"/>
        <end position="178"/>
    </location>
</feature>
<evidence type="ECO:0000256" key="2">
    <source>
        <dbReference type="ARBA" id="ARBA00009142"/>
    </source>
</evidence>
<dbReference type="OrthoDB" id="554695at2"/>
<keyword evidence="10" id="KW-1185">Reference proteome</keyword>
<evidence type="ECO:0000256" key="7">
    <source>
        <dbReference type="ARBA" id="ARBA00023136"/>
    </source>
</evidence>
<comment type="caution">
    <text evidence="9">The sequence shown here is derived from an EMBL/GenBank/DDBJ whole genome shotgun (WGS) entry which is preliminary data.</text>
</comment>
<evidence type="ECO:0000256" key="1">
    <source>
        <dbReference type="ARBA" id="ARBA00004651"/>
    </source>
</evidence>
<evidence type="ECO:0000256" key="5">
    <source>
        <dbReference type="ARBA" id="ARBA00022692"/>
    </source>
</evidence>
<accession>A0A084UA11</accession>
<evidence type="ECO:0000256" key="6">
    <source>
        <dbReference type="ARBA" id="ARBA00022989"/>
    </source>
</evidence>
<dbReference type="Pfam" id="PF01925">
    <property type="entry name" value="TauE"/>
    <property type="match status" value="1"/>
</dbReference>
<feature type="transmembrane region" description="Helical" evidence="8">
    <location>
        <begin position="231"/>
        <end position="249"/>
    </location>
</feature>
<dbReference type="InterPro" id="IPR002781">
    <property type="entry name" value="TM_pro_TauE-like"/>
</dbReference>
<comment type="subcellular location">
    <subcellularLocation>
        <location evidence="1 8">Cell membrane</location>
        <topology evidence="1 8">Multi-pass membrane protein</topology>
    </subcellularLocation>
</comment>
<keyword evidence="4 8" id="KW-1003">Cell membrane</keyword>
<dbReference type="InterPro" id="IPR052017">
    <property type="entry name" value="TSUP"/>
</dbReference>
<feature type="transmembrane region" description="Helical" evidence="8">
    <location>
        <begin position="102"/>
        <end position="120"/>
    </location>
</feature>
<dbReference type="PANTHER" id="PTHR30269">
    <property type="entry name" value="TRANSMEMBRANE PROTEIN YFCA"/>
    <property type="match status" value="1"/>
</dbReference>
<feature type="transmembrane region" description="Helical" evidence="8">
    <location>
        <begin position="132"/>
        <end position="153"/>
    </location>
</feature>
<organism evidence="9 10">
    <name type="scientific">Nitratireductor basaltis</name>
    <dbReference type="NCBI Taxonomy" id="472175"/>
    <lineage>
        <taxon>Bacteria</taxon>
        <taxon>Pseudomonadati</taxon>
        <taxon>Pseudomonadota</taxon>
        <taxon>Alphaproteobacteria</taxon>
        <taxon>Hyphomicrobiales</taxon>
        <taxon>Phyllobacteriaceae</taxon>
        <taxon>Nitratireductor</taxon>
    </lineage>
</organism>
<feature type="transmembrane region" description="Helical" evidence="8">
    <location>
        <begin position="190"/>
        <end position="210"/>
    </location>
</feature>
<evidence type="ECO:0000256" key="4">
    <source>
        <dbReference type="ARBA" id="ARBA00022475"/>
    </source>
</evidence>
<dbReference type="STRING" id="472175.EL18_00816"/>
<dbReference type="AlphaFoldDB" id="A0A084UA11"/>
<evidence type="ECO:0000256" key="8">
    <source>
        <dbReference type="RuleBase" id="RU363041"/>
    </source>
</evidence>
<keyword evidence="3" id="KW-0813">Transport</keyword>
<dbReference type="RefSeq" id="WP_036480000.1">
    <property type="nucleotide sequence ID" value="NZ_JMQM01000001.1"/>
</dbReference>
<evidence type="ECO:0000256" key="3">
    <source>
        <dbReference type="ARBA" id="ARBA00022448"/>
    </source>
</evidence>